<name>A0A512JJ23_9HYPH</name>
<dbReference type="RefSeq" id="WP_147046211.1">
    <property type="nucleotide sequence ID" value="NZ_BJZV01000007.1"/>
</dbReference>
<reference evidence="1 2" key="1">
    <citation type="submission" date="2019-07" db="EMBL/GenBank/DDBJ databases">
        <title>Whole genome shotgun sequence of Methylobacterium gnaphalii NBRC 107716.</title>
        <authorList>
            <person name="Hosoyama A."/>
            <person name="Uohara A."/>
            <person name="Ohji S."/>
            <person name="Ichikawa N."/>
        </authorList>
    </citation>
    <scope>NUCLEOTIDE SEQUENCE [LARGE SCALE GENOMIC DNA]</scope>
    <source>
        <strain evidence="1 2">NBRC 107716</strain>
    </source>
</reference>
<evidence type="ECO:0000313" key="2">
    <source>
        <dbReference type="Proteomes" id="UP000321750"/>
    </source>
</evidence>
<sequence>MSGQQAQRWGVTDVAALVATLGERMMTAYVVGSRPTEQEVMAFCRGVLLLEEYRIALPCFAEDVIARLQAQEHTVAQPAPVAGSSHSMQEPKLLDRLLSPFKLLRAA</sequence>
<accession>A0A512JJ23</accession>
<organism evidence="1 2">
    <name type="scientific">Methylobacterium gnaphalii</name>
    <dbReference type="NCBI Taxonomy" id="1010610"/>
    <lineage>
        <taxon>Bacteria</taxon>
        <taxon>Pseudomonadati</taxon>
        <taxon>Pseudomonadota</taxon>
        <taxon>Alphaproteobacteria</taxon>
        <taxon>Hyphomicrobiales</taxon>
        <taxon>Methylobacteriaceae</taxon>
        <taxon>Methylobacterium</taxon>
    </lineage>
</organism>
<dbReference type="EMBL" id="BJZV01000007">
    <property type="protein sequence ID" value="GEP09923.1"/>
    <property type="molecule type" value="Genomic_DNA"/>
</dbReference>
<keyword evidence="2" id="KW-1185">Reference proteome</keyword>
<protein>
    <submittedName>
        <fullName evidence="1">Uncharacterized protein</fullName>
    </submittedName>
</protein>
<evidence type="ECO:0000313" key="1">
    <source>
        <dbReference type="EMBL" id="GEP09923.1"/>
    </source>
</evidence>
<comment type="caution">
    <text evidence="1">The sequence shown here is derived from an EMBL/GenBank/DDBJ whole genome shotgun (WGS) entry which is preliminary data.</text>
</comment>
<dbReference type="AlphaFoldDB" id="A0A512JJ23"/>
<proteinExistence type="predicted"/>
<dbReference type="Proteomes" id="UP000321750">
    <property type="component" value="Unassembled WGS sequence"/>
</dbReference>
<gene>
    <name evidence="1" type="ORF">MGN01_17680</name>
</gene>